<comment type="caution">
    <text evidence="3">The sequence shown here is derived from an EMBL/GenBank/DDBJ whole genome shotgun (WGS) entry which is preliminary data.</text>
</comment>
<dbReference type="EMBL" id="CAXAMM010024703">
    <property type="protein sequence ID" value="CAK9055828.1"/>
    <property type="molecule type" value="Genomic_DNA"/>
</dbReference>
<protein>
    <submittedName>
        <fullName evidence="3">Retrovirus-related Pol polyprotein from type-1 retrotransposable element R2</fullName>
    </submittedName>
</protein>
<sequence length="520" mass="57446">MPKMHPSLAMLQKWREHLRDPCTVYIAFLAALYDSLLFDRPLSFFLSGNMSYAVANLTWRVFQGAAKLPSVPEPNNLTERSLGAATLSSFLKRAEDTGLLNGNFDHVVGVRERLLAANVNAFGGKTLGENTWTYRFVATWWTPMGISGFVSFLDEIFEAMNSSQEVRQKVTKQVSTMGCLLNQQQAVRASDCLAEAMDVFTEDTAAAAKALMHQVQAVFLEPSLCTNYAYLCKAYGIPEKEAFLSGYGRVKNTEAGDDEQARLSGSLRRRVANMRKEFTVSAITGDFARSIQDEGTAHSILERPPEADVLLVGDGSRFKDAVAAFKEKAQHSLHMYLDFDPRSSIACEVEQAAPSEDQVLEHSRCSEPLCVPRRLPTATALEPTGPSSTLEPVTDQVERAKAPDLVGDLQMDEVTGHLDVDHRTAMPNAPRRPHEPPLRSRPRLGPMRTGRGPGEPGGTTGRRLEPVTEVEQAVPDHRDLEMDEVTKHLLQAKTKIEAVEKEFAQIMSELAAYGRASPKQ</sequence>
<dbReference type="Proteomes" id="UP001642464">
    <property type="component" value="Unassembled WGS sequence"/>
</dbReference>
<evidence type="ECO:0000313" key="3">
    <source>
        <dbReference type="EMBL" id="CAK9055828.1"/>
    </source>
</evidence>
<feature type="region of interest" description="Disordered" evidence="2">
    <location>
        <begin position="423"/>
        <end position="464"/>
    </location>
</feature>
<feature type="non-terminal residue" evidence="3">
    <location>
        <position position="520"/>
    </location>
</feature>
<proteinExistence type="predicted"/>
<feature type="compositionally biased region" description="Gly residues" evidence="2">
    <location>
        <begin position="451"/>
        <end position="460"/>
    </location>
</feature>
<organism evidence="3 4">
    <name type="scientific">Durusdinium trenchii</name>
    <dbReference type="NCBI Taxonomy" id="1381693"/>
    <lineage>
        <taxon>Eukaryota</taxon>
        <taxon>Sar</taxon>
        <taxon>Alveolata</taxon>
        <taxon>Dinophyceae</taxon>
        <taxon>Suessiales</taxon>
        <taxon>Symbiodiniaceae</taxon>
        <taxon>Durusdinium</taxon>
    </lineage>
</organism>
<keyword evidence="4" id="KW-1185">Reference proteome</keyword>
<gene>
    <name evidence="3" type="ORF">SCF082_LOCUS30149</name>
</gene>
<reference evidence="3 4" key="1">
    <citation type="submission" date="2024-02" db="EMBL/GenBank/DDBJ databases">
        <authorList>
            <person name="Chen Y."/>
            <person name="Shah S."/>
            <person name="Dougan E. K."/>
            <person name="Thang M."/>
            <person name="Chan C."/>
        </authorList>
    </citation>
    <scope>NUCLEOTIDE SEQUENCE [LARGE SCALE GENOMIC DNA]</scope>
</reference>
<evidence type="ECO:0000256" key="1">
    <source>
        <dbReference type="SAM" id="Coils"/>
    </source>
</evidence>
<evidence type="ECO:0000313" key="4">
    <source>
        <dbReference type="Proteomes" id="UP001642464"/>
    </source>
</evidence>
<evidence type="ECO:0000256" key="2">
    <source>
        <dbReference type="SAM" id="MobiDB-lite"/>
    </source>
</evidence>
<keyword evidence="1" id="KW-0175">Coiled coil</keyword>
<accession>A0ABP0MWE0</accession>
<feature type="coiled-coil region" evidence="1">
    <location>
        <begin position="482"/>
        <end position="509"/>
    </location>
</feature>
<name>A0ABP0MWE0_9DINO</name>